<dbReference type="EMBL" id="JTDE01021689">
    <property type="protein sequence ID" value="KAF7232605.1"/>
    <property type="molecule type" value="Genomic_DNA"/>
</dbReference>
<dbReference type="PANTHER" id="PTHR12400">
    <property type="entry name" value="INOSITOL POLYPHOSPHATE KINASE"/>
    <property type="match status" value="1"/>
</dbReference>
<evidence type="ECO:0000313" key="10">
    <source>
        <dbReference type="EMBL" id="KAF7232605.1"/>
    </source>
</evidence>
<comment type="catalytic activity">
    <reaction evidence="7">
        <text>1D-myo-inositol 1,3,4,6-tetrakisphosphate + ATP = 1D-myo-inositol 1,3,4,5,6-pentakisphosphate + ADP + H(+)</text>
        <dbReference type="Rhea" id="RHEA:12717"/>
        <dbReference type="ChEBI" id="CHEBI:15378"/>
        <dbReference type="ChEBI" id="CHEBI:30616"/>
        <dbReference type="ChEBI" id="CHEBI:57660"/>
        <dbReference type="ChEBI" id="CHEBI:57733"/>
        <dbReference type="ChEBI" id="CHEBI:456216"/>
        <dbReference type="EC" id="2.7.1.140"/>
    </reaction>
</comment>
<feature type="non-terminal residue" evidence="10">
    <location>
        <position position="1"/>
    </location>
</feature>
<keyword evidence="9" id="KW-0812">Transmembrane</keyword>
<dbReference type="SUPFAM" id="SSF56104">
    <property type="entry name" value="SAICAR synthase-like"/>
    <property type="match status" value="1"/>
</dbReference>
<dbReference type="PANTHER" id="PTHR12400:SF51">
    <property type="entry name" value="INOSITOL POLYPHOSPHATE MULTIKINASE"/>
    <property type="match status" value="1"/>
</dbReference>
<dbReference type="AlphaFoldDB" id="A0A8S9YFB0"/>
<keyword evidence="3" id="KW-0547">Nucleotide-binding</keyword>
<evidence type="ECO:0000313" key="11">
    <source>
        <dbReference type="Proteomes" id="UP000822476"/>
    </source>
</evidence>
<keyword evidence="5" id="KW-0067">ATP-binding</keyword>
<keyword evidence="11" id="KW-1185">Reference proteome</keyword>
<dbReference type="Gene3D" id="3.30.470.160">
    <property type="entry name" value="Inositol polyphosphate kinase"/>
    <property type="match status" value="1"/>
</dbReference>
<dbReference type="GO" id="GO:0005634">
    <property type="term" value="C:nucleus"/>
    <property type="evidence" value="ECO:0007669"/>
    <property type="project" value="TreeGrafter"/>
</dbReference>
<dbReference type="GO" id="GO:0032958">
    <property type="term" value="P:inositol phosphate biosynthetic process"/>
    <property type="evidence" value="ECO:0007669"/>
    <property type="project" value="InterPro"/>
</dbReference>
<evidence type="ECO:0000256" key="9">
    <source>
        <dbReference type="SAM" id="Phobius"/>
    </source>
</evidence>
<accession>A0A8S9YFB0</accession>
<evidence type="ECO:0000256" key="5">
    <source>
        <dbReference type="ARBA" id="ARBA00022840"/>
    </source>
</evidence>
<keyword evidence="9" id="KW-1133">Transmembrane helix</keyword>
<keyword evidence="9" id="KW-0472">Membrane</keyword>
<dbReference type="Proteomes" id="UP000822476">
    <property type="component" value="Unassembled WGS sequence"/>
</dbReference>
<sequence>VLYSRDLAIIYKPVQKPPKGPHEVAFYQRVFASDCVDPVLLELRSFLPTYKGVYRDPSNQTLYLGLSDLLSGLHHPTICDIKVGRQTYTPDASEEKRATELAKYKWQDQLGFCISGMQIVDHHSEHRLVHLNREFGRSLDPSTVYDHGTFLTLFRPQMLTFSLPLFTIGLCSLILGTGVWCEVDHMTHPRCSKFTLSIGSYNGLTEPLRWRSATDAHHIGRKIEVAVCGHVGRFFQLVTALVNWFERQSQLSFYATSILLAYDGVPQQKNGLIVLHSTAKDSHSTTTSSPVIDFDSVVAHMVDFTRLRSLDGNRTTDENFLYGLRNLISLFSRAAAETQGST</sequence>
<organism evidence="10 11">
    <name type="scientific">Paragonimus skrjabini miyazakii</name>
    <dbReference type="NCBI Taxonomy" id="59628"/>
    <lineage>
        <taxon>Eukaryota</taxon>
        <taxon>Metazoa</taxon>
        <taxon>Spiralia</taxon>
        <taxon>Lophotrochozoa</taxon>
        <taxon>Platyhelminthes</taxon>
        <taxon>Trematoda</taxon>
        <taxon>Digenea</taxon>
        <taxon>Plagiorchiida</taxon>
        <taxon>Troglotremata</taxon>
        <taxon>Troglotrematidae</taxon>
        <taxon>Paragonimus</taxon>
    </lineage>
</organism>
<evidence type="ECO:0000256" key="6">
    <source>
        <dbReference type="ARBA" id="ARBA00036164"/>
    </source>
</evidence>
<dbReference type="Pfam" id="PF03770">
    <property type="entry name" value="IPK"/>
    <property type="match status" value="2"/>
</dbReference>
<dbReference type="InterPro" id="IPR038286">
    <property type="entry name" value="IPK_sf"/>
</dbReference>
<evidence type="ECO:0000256" key="4">
    <source>
        <dbReference type="ARBA" id="ARBA00022777"/>
    </source>
</evidence>
<evidence type="ECO:0000256" key="8">
    <source>
        <dbReference type="RuleBase" id="RU363090"/>
    </source>
</evidence>
<evidence type="ECO:0000256" key="2">
    <source>
        <dbReference type="ARBA" id="ARBA00022679"/>
    </source>
</evidence>
<dbReference type="GO" id="GO:0005524">
    <property type="term" value="F:ATP binding"/>
    <property type="evidence" value="ECO:0007669"/>
    <property type="project" value="UniProtKB-KW"/>
</dbReference>
<dbReference type="InterPro" id="IPR005522">
    <property type="entry name" value="IPK"/>
</dbReference>
<keyword evidence="2 8" id="KW-0808">Transferase</keyword>
<dbReference type="GO" id="GO:0051765">
    <property type="term" value="F:inositol tetrakisphosphate kinase activity"/>
    <property type="evidence" value="ECO:0007669"/>
    <property type="project" value="TreeGrafter"/>
</dbReference>
<gene>
    <name evidence="10" type="ORF">EG68_11107</name>
</gene>
<reference evidence="10" key="1">
    <citation type="submission" date="2019-07" db="EMBL/GenBank/DDBJ databases">
        <title>Annotation for the trematode Paragonimus miyazaki's.</title>
        <authorList>
            <person name="Choi Y.-J."/>
        </authorList>
    </citation>
    <scope>NUCLEOTIDE SEQUENCE</scope>
    <source>
        <strain evidence="10">Japan</strain>
    </source>
</reference>
<comment type="catalytic activity">
    <reaction evidence="6">
        <text>1D-myo-inositol 1,4,5-trisphosphate + 2 ATP = 1D-myo-inositol 1,3,4,5,6-pentakisphosphate + 2 ADP + 2 H(+)</text>
        <dbReference type="Rhea" id="RHEA:32359"/>
        <dbReference type="ChEBI" id="CHEBI:15378"/>
        <dbReference type="ChEBI" id="CHEBI:30616"/>
        <dbReference type="ChEBI" id="CHEBI:57733"/>
        <dbReference type="ChEBI" id="CHEBI:203600"/>
        <dbReference type="ChEBI" id="CHEBI:456216"/>
        <dbReference type="EC" id="2.7.1.151"/>
    </reaction>
</comment>
<evidence type="ECO:0000256" key="1">
    <source>
        <dbReference type="ARBA" id="ARBA00007374"/>
    </source>
</evidence>
<name>A0A8S9YFB0_9TREM</name>
<feature type="transmembrane region" description="Helical" evidence="9">
    <location>
        <begin position="159"/>
        <end position="180"/>
    </location>
</feature>
<comment type="caution">
    <text evidence="10">The sequence shown here is derived from an EMBL/GenBank/DDBJ whole genome shotgun (WGS) entry which is preliminary data.</text>
</comment>
<dbReference type="EC" id="2.7.-.-" evidence="8"/>
<dbReference type="GO" id="GO:0008440">
    <property type="term" value="F:inositol-1,4,5-trisphosphate 3-kinase activity"/>
    <property type="evidence" value="ECO:0007669"/>
    <property type="project" value="TreeGrafter"/>
</dbReference>
<protein>
    <recommendedName>
        <fullName evidence="8">Kinase</fullName>
        <ecNumber evidence="8">2.7.-.-</ecNumber>
    </recommendedName>
</protein>
<keyword evidence="4 8" id="KW-0418">Kinase</keyword>
<evidence type="ECO:0000256" key="7">
    <source>
        <dbReference type="ARBA" id="ARBA00036525"/>
    </source>
</evidence>
<dbReference type="OrthoDB" id="338650at2759"/>
<dbReference type="GO" id="GO:0005737">
    <property type="term" value="C:cytoplasm"/>
    <property type="evidence" value="ECO:0007669"/>
    <property type="project" value="TreeGrafter"/>
</dbReference>
<proteinExistence type="inferred from homology"/>
<evidence type="ECO:0000256" key="3">
    <source>
        <dbReference type="ARBA" id="ARBA00022741"/>
    </source>
</evidence>
<comment type="similarity">
    <text evidence="1 8">Belongs to the inositol phosphokinase (IPK) family.</text>
</comment>